<dbReference type="EMBL" id="NAFI01000190">
    <property type="protein sequence ID" value="OSJ01792.1"/>
    <property type="molecule type" value="Genomic_DNA"/>
</dbReference>
<name>A0A1X3FVY5_9BRAD</name>
<reference evidence="1 2" key="1">
    <citation type="submission" date="2017-03" db="EMBL/GenBank/DDBJ databases">
        <title>Whole genome sequences of fourteen strains of Bradyrhizobium canariense and one strain of Bradyrhizobium japonicum isolated from Lupinus (Papilionoideae: Genisteae) species in Algeria.</title>
        <authorList>
            <person name="Crovadore J."/>
            <person name="Chekireb D."/>
            <person name="Brachmann A."/>
            <person name="Chablais R."/>
            <person name="Cochard B."/>
            <person name="Lefort F."/>
        </authorList>
    </citation>
    <scope>NUCLEOTIDE SEQUENCE [LARGE SCALE GENOMIC DNA]</scope>
    <source>
        <strain evidence="1 2">UBMA195</strain>
    </source>
</reference>
<dbReference type="Proteomes" id="UP000193553">
    <property type="component" value="Unassembled WGS sequence"/>
</dbReference>
<dbReference type="RefSeq" id="WP_085358566.1">
    <property type="nucleotide sequence ID" value="NZ_NAFD01000175.1"/>
</dbReference>
<gene>
    <name evidence="1" type="ORF">BSZ18_38995</name>
</gene>
<sequence>MCNVVLLKSYHEAREERDEVYREGLFSQLMFGRVEEYGPFYQPRVSEEELAQARASTSLTPKQIARAEKIASDYADFFFRKEIERLAHGGQAVRS</sequence>
<organism evidence="1 2">
    <name type="scientific">Bradyrhizobium canariense</name>
    <dbReference type="NCBI Taxonomy" id="255045"/>
    <lineage>
        <taxon>Bacteria</taxon>
        <taxon>Pseudomonadati</taxon>
        <taxon>Pseudomonadota</taxon>
        <taxon>Alphaproteobacteria</taxon>
        <taxon>Hyphomicrobiales</taxon>
        <taxon>Nitrobacteraceae</taxon>
        <taxon>Bradyrhizobium</taxon>
    </lineage>
</organism>
<accession>A0A1X3FVY5</accession>
<protein>
    <submittedName>
        <fullName evidence="1">Uncharacterized protein</fullName>
    </submittedName>
</protein>
<dbReference type="AlphaFoldDB" id="A0A1X3FVY5"/>
<comment type="caution">
    <text evidence="1">The sequence shown here is derived from an EMBL/GenBank/DDBJ whole genome shotgun (WGS) entry which is preliminary data.</text>
</comment>
<proteinExistence type="predicted"/>
<evidence type="ECO:0000313" key="1">
    <source>
        <dbReference type="EMBL" id="OSJ01792.1"/>
    </source>
</evidence>
<evidence type="ECO:0000313" key="2">
    <source>
        <dbReference type="Proteomes" id="UP000193553"/>
    </source>
</evidence>